<keyword evidence="3" id="KW-0687">Ribonucleoprotein</keyword>
<feature type="region of interest" description="Disordered" evidence="4">
    <location>
        <begin position="114"/>
        <end position="139"/>
    </location>
</feature>
<evidence type="ECO:0000256" key="2">
    <source>
        <dbReference type="ARBA" id="ARBA00022980"/>
    </source>
</evidence>
<evidence type="ECO:0000256" key="3">
    <source>
        <dbReference type="ARBA" id="ARBA00023274"/>
    </source>
</evidence>
<dbReference type="PRINTS" id="PR00063">
    <property type="entry name" value="RIBOSOMALL27"/>
</dbReference>
<dbReference type="Gene3D" id="2.40.50.100">
    <property type="match status" value="1"/>
</dbReference>
<organism evidence="5 6">
    <name type="scientific">Symbiochloris irregularis</name>
    <dbReference type="NCBI Taxonomy" id="706552"/>
    <lineage>
        <taxon>Eukaryota</taxon>
        <taxon>Viridiplantae</taxon>
        <taxon>Chlorophyta</taxon>
        <taxon>core chlorophytes</taxon>
        <taxon>Trebouxiophyceae</taxon>
        <taxon>Trebouxiales</taxon>
        <taxon>Trebouxiaceae</taxon>
        <taxon>Symbiochloris</taxon>
    </lineage>
</organism>
<evidence type="ECO:0000256" key="1">
    <source>
        <dbReference type="ARBA" id="ARBA00010797"/>
    </source>
</evidence>
<dbReference type="GO" id="GO:0005840">
    <property type="term" value="C:ribosome"/>
    <property type="evidence" value="ECO:0007669"/>
    <property type="project" value="UniProtKB-KW"/>
</dbReference>
<dbReference type="GO" id="GO:0003735">
    <property type="term" value="F:structural constituent of ribosome"/>
    <property type="evidence" value="ECO:0007669"/>
    <property type="project" value="InterPro"/>
</dbReference>
<comment type="similarity">
    <text evidence="1">Belongs to the bacterial ribosomal protein bL27 family.</text>
</comment>
<keyword evidence="6" id="KW-1185">Reference proteome</keyword>
<dbReference type="Proteomes" id="UP001465755">
    <property type="component" value="Unassembled WGS sequence"/>
</dbReference>
<accession>A0AAW1P815</accession>
<evidence type="ECO:0000256" key="4">
    <source>
        <dbReference type="SAM" id="MobiDB-lite"/>
    </source>
</evidence>
<gene>
    <name evidence="5" type="ORF">WJX73_006986</name>
</gene>
<dbReference type="AlphaFoldDB" id="A0AAW1P815"/>
<protein>
    <recommendedName>
        <fullName evidence="7">50S ribosomal protein L27, chloroplastic</fullName>
    </recommendedName>
</protein>
<dbReference type="SUPFAM" id="SSF110324">
    <property type="entry name" value="Ribosomal L27 protein-like"/>
    <property type="match status" value="1"/>
</dbReference>
<dbReference type="PANTHER" id="PTHR15893:SF0">
    <property type="entry name" value="LARGE RIBOSOMAL SUBUNIT PROTEIN BL27M"/>
    <property type="match status" value="1"/>
</dbReference>
<name>A0AAW1P815_9CHLO</name>
<dbReference type="FunFam" id="2.40.50.100:FF:000060">
    <property type="entry name" value="Apicoplast ribosomal protein L27"/>
    <property type="match status" value="1"/>
</dbReference>
<reference evidence="5 6" key="1">
    <citation type="journal article" date="2024" name="Nat. Commun.">
        <title>Phylogenomics reveals the evolutionary origins of lichenization in chlorophyte algae.</title>
        <authorList>
            <person name="Puginier C."/>
            <person name="Libourel C."/>
            <person name="Otte J."/>
            <person name="Skaloud P."/>
            <person name="Haon M."/>
            <person name="Grisel S."/>
            <person name="Petersen M."/>
            <person name="Berrin J.G."/>
            <person name="Delaux P.M."/>
            <person name="Dal Grande F."/>
            <person name="Keller J."/>
        </authorList>
    </citation>
    <scope>NUCLEOTIDE SEQUENCE [LARGE SCALE GENOMIC DNA]</scope>
    <source>
        <strain evidence="5 6">SAG 2036</strain>
    </source>
</reference>
<dbReference type="Pfam" id="PF01016">
    <property type="entry name" value="Ribosomal_L27"/>
    <property type="match status" value="1"/>
</dbReference>
<keyword evidence="2" id="KW-0689">Ribosomal protein</keyword>
<proteinExistence type="inferred from homology"/>
<dbReference type="GO" id="GO:1990904">
    <property type="term" value="C:ribonucleoprotein complex"/>
    <property type="evidence" value="ECO:0007669"/>
    <property type="project" value="UniProtKB-KW"/>
</dbReference>
<feature type="region of interest" description="Disordered" evidence="4">
    <location>
        <begin position="25"/>
        <end position="46"/>
    </location>
</feature>
<evidence type="ECO:0008006" key="7">
    <source>
        <dbReference type="Google" id="ProtNLM"/>
    </source>
</evidence>
<comment type="caution">
    <text evidence="5">The sequence shown here is derived from an EMBL/GenBank/DDBJ whole genome shotgun (WGS) entry which is preliminary data.</text>
</comment>
<sequence length="139" mass="15277">MAASPCLIHRAPLPARPPTTVHIEAAHKKGGGSTKNGRDSNSQRRGIKVYGGQPVKAGGIIVRQLGSQFQAGPGVKVGKDFTLFATSEGIVIYRKTKYLRSISVVPKTEYQIPEGQLRKKDSRRNRHRALFTSRREQTA</sequence>
<dbReference type="PANTHER" id="PTHR15893">
    <property type="entry name" value="RIBOSOMAL PROTEIN L27"/>
    <property type="match status" value="1"/>
</dbReference>
<dbReference type="EMBL" id="JALJOQ010000050">
    <property type="protein sequence ID" value="KAK9804544.1"/>
    <property type="molecule type" value="Genomic_DNA"/>
</dbReference>
<evidence type="ECO:0000313" key="5">
    <source>
        <dbReference type="EMBL" id="KAK9804544.1"/>
    </source>
</evidence>
<dbReference type="GO" id="GO:0006412">
    <property type="term" value="P:translation"/>
    <property type="evidence" value="ECO:0007669"/>
    <property type="project" value="InterPro"/>
</dbReference>
<dbReference type="InterPro" id="IPR001684">
    <property type="entry name" value="Ribosomal_bL27"/>
</dbReference>
<evidence type="ECO:0000313" key="6">
    <source>
        <dbReference type="Proteomes" id="UP001465755"/>
    </source>
</evidence>
<feature type="compositionally biased region" description="Basic residues" evidence="4">
    <location>
        <begin position="120"/>
        <end position="129"/>
    </location>
</feature>